<reference evidence="1 2" key="1">
    <citation type="submission" date="2016-10" db="EMBL/GenBank/DDBJ databases">
        <authorList>
            <person name="de Groot N.N."/>
        </authorList>
    </citation>
    <scope>NUCLEOTIDE SEQUENCE [LARGE SCALE GENOMIC DNA]</scope>
    <source>
        <strain evidence="1 2">DSM 18610</strain>
    </source>
</reference>
<dbReference type="InterPro" id="IPR011990">
    <property type="entry name" value="TPR-like_helical_dom_sf"/>
</dbReference>
<proteinExistence type="predicted"/>
<dbReference type="STRING" id="390241.SAMN04488023_104210"/>
<dbReference type="Proteomes" id="UP000199572">
    <property type="component" value="Unassembled WGS sequence"/>
</dbReference>
<name>A0A1H9LNW1_9SPHI</name>
<dbReference type="SUPFAM" id="SSF48452">
    <property type="entry name" value="TPR-like"/>
    <property type="match status" value="1"/>
</dbReference>
<organism evidence="1 2">
    <name type="scientific">Pedobacter rhizosphaerae</name>
    <dbReference type="NCBI Taxonomy" id="390241"/>
    <lineage>
        <taxon>Bacteria</taxon>
        <taxon>Pseudomonadati</taxon>
        <taxon>Bacteroidota</taxon>
        <taxon>Sphingobacteriia</taxon>
        <taxon>Sphingobacteriales</taxon>
        <taxon>Sphingobacteriaceae</taxon>
        <taxon>Pedobacter</taxon>
    </lineage>
</organism>
<sequence length="92" mass="10369">MLYNRYGVAIKDFAKIFGLYPFVYHGNGMLGCDLQFSGRISDAKACFERALLIKAGNKSSADGLNQEAKYPPFVFYGTFEKTIHLLVGFRFI</sequence>
<dbReference type="PROSITE" id="PS51257">
    <property type="entry name" value="PROKAR_LIPOPROTEIN"/>
    <property type="match status" value="1"/>
</dbReference>
<protein>
    <recommendedName>
        <fullName evidence="3">Tetratricopeptide repeat-containing protein</fullName>
    </recommendedName>
</protein>
<evidence type="ECO:0000313" key="2">
    <source>
        <dbReference type="Proteomes" id="UP000199572"/>
    </source>
</evidence>
<evidence type="ECO:0008006" key="3">
    <source>
        <dbReference type="Google" id="ProtNLM"/>
    </source>
</evidence>
<evidence type="ECO:0000313" key="1">
    <source>
        <dbReference type="EMBL" id="SER12573.1"/>
    </source>
</evidence>
<gene>
    <name evidence="1" type="ORF">SAMN04488023_104210</name>
</gene>
<dbReference type="EMBL" id="FOGG01000004">
    <property type="protein sequence ID" value="SER12573.1"/>
    <property type="molecule type" value="Genomic_DNA"/>
</dbReference>
<dbReference type="AlphaFoldDB" id="A0A1H9LNW1"/>
<accession>A0A1H9LNW1</accession>
<keyword evidence="2" id="KW-1185">Reference proteome</keyword>